<accession>A0A3N6PL50</accession>
<dbReference type="SUPFAM" id="SSF142921">
    <property type="entry name" value="WGR domain-like"/>
    <property type="match status" value="1"/>
</dbReference>
<dbReference type="InterPro" id="IPR008893">
    <property type="entry name" value="WGR_domain"/>
</dbReference>
<reference evidence="2 3" key="1">
    <citation type="journal article" date="2018" name="ACS Chem. Biol.">
        <title>Ketoreductase domain dysfunction expands chemodiversity: malyngamide biosynthesis in the cyanobacterium Okeania hirsuta.</title>
        <authorList>
            <person name="Moss N.A."/>
            <person name="Leao T."/>
            <person name="Rankin M."/>
            <person name="McCullough T.M."/>
            <person name="Qu P."/>
            <person name="Korobeynikov A."/>
            <person name="Smith J.L."/>
            <person name="Gerwick L."/>
            <person name="Gerwick W.H."/>
        </authorList>
    </citation>
    <scope>NUCLEOTIDE SEQUENCE [LARGE SCALE GENOMIC DNA]</scope>
    <source>
        <strain evidence="2 3">PAB10Feb10-1</strain>
    </source>
</reference>
<organism evidence="2 3">
    <name type="scientific">Okeania hirsuta</name>
    <dbReference type="NCBI Taxonomy" id="1458930"/>
    <lineage>
        <taxon>Bacteria</taxon>
        <taxon>Bacillati</taxon>
        <taxon>Cyanobacteriota</taxon>
        <taxon>Cyanophyceae</taxon>
        <taxon>Oscillatoriophycideae</taxon>
        <taxon>Oscillatoriales</taxon>
        <taxon>Microcoleaceae</taxon>
        <taxon>Okeania</taxon>
    </lineage>
</organism>
<name>A0A3N6PL50_9CYAN</name>
<gene>
    <name evidence="2" type="ORF">D5R40_25265</name>
</gene>
<dbReference type="Proteomes" id="UP000269154">
    <property type="component" value="Unassembled WGS sequence"/>
</dbReference>
<evidence type="ECO:0000313" key="2">
    <source>
        <dbReference type="EMBL" id="RQH28780.1"/>
    </source>
</evidence>
<dbReference type="AlphaFoldDB" id="A0A3N6PL50"/>
<proteinExistence type="predicted"/>
<dbReference type="Pfam" id="PF05406">
    <property type="entry name" value="WGR"/>
    <property type="match status" value="1"/>
</dbReference>
<dbReference type="PROSITE" id="PS51977">
    <property type="entry name" value="WGR"/>
    <property type="match status" value="1"/>
</dbReference>
<feature type="domain" description="WGR" evidence="1">
    <location>
        <begin position="1"/>
        <end position="94"/>
    </location>
</feature>
<evidence type="ECO:0000259" key="1">
    <source>
        <dbReference type="PROSITE" id="PS51977"/>
    </source>
</evidence>
<dbReference type="SMART" id="SM00773">
    <property type="entry name" value="WGR"/>
    <property type="match status" value="1"/>
</dbReference>
<comment type="caution">
    <text evidence="2">The sequence shown here is derived from an EMBL/GenBank/DDBJ whole genome shotgun (WGS) entry which is preliminary data.</text>
</comment>
<dbReference type="OrthoDB" id="435394at2"/>
<keyword evidence="3" id="KW-1185">Reference proteome</keyword>
<dbReference type="Gene3D" id="2.20.140.10">
    <property type="entry name" value="WGR domain"/>
    <property type="match status" value="1"/>
</dbReference>
<sequence>MEEKNEVMSIKKASLRYQDEKSDKVYEVEIVYHGWNKYQVNFSYGRTGRKLKSDTKTKTPVSLNEAETIFDELVNYKQKRGYNISDFQHIYYEYLLEISLPERQKIIN</sequence>
<dbReference type="EMBL" id="RCBY01000203">
    <property type="protein sequence ID" value="RQH28780.1"/>
    <property type="molecule type" value="Genomic_DNA"/>
</dbReference>
<protein>
    <submittedName>
        <fullName evidence="2">WGR domain-containing protein</fullName>
    </submittedName>
</protein>
<dbReference type="InterPro" id="IPR036930">
    <property type="entry name" value="WGR_dom_sf"/>
</dbReference>
<evidence type="ECO:0000313" key="3">
    <source>
        <dbReference type="Proteomes" id="UP000269154"/>
    </source>
</evidence>